<dbReference type="RefSeq" id="WP_057840021.1">
    <property type="nucleotide sequence ID" value="NZ_LLXZ01000205.1"/>
</dbReference>
<dbReference type="GO" id="GO:0006355">
    <property type="term" value="P:regulation of DNA-templated transcription"/>
    <property type="evidence" value="ECO:0007669"/>
    <property type="project" value="InterPro"/>
</dbReference>
<evidence type="ECO:0000259" key="6">
    <source>
        <dbReference type="PROSITE" id="PS51755"/>
    </source>
</evidence>
<evidence type="ECO:0000313" key="7">
    <source>
        <dbReference type="EMBL" id="KRQ95736.1"/>
    </source>
</evidence>
<dbReference type="Pfam" id="PF13432">
    <property type="entry name" value="TPR_16"/>
    <property type="match status" value="1"/>
</dbReference>
<dbReference type="Proteomes" id="UP000050863">
    <property type="component" value="Unassembled WGS sequence"/>
</dbReference>
<dbReference type="Gene3D" id="3.40.50.10070">
    <property type="entry name" value="TolB, N-terminal domain"/>
    <property type="match status" value="1"/>
</dbReference>
<dbReference type="STRING" id="280332.CQ12_03940"/>
<dbReference type="CDD" id="cd00383">
    <property type="entry name" value="trans_reg_C"/>
    <property type="match status" value="1"/>
</dbReference>
<dbReference type="SMART" id="SM00862">
    <property type="entry name" value="Trans_reg_C"/>
    <property type="match status" value="1"/>
</dbReference>
<dbReference type="Gene3D" id="1.25.40.10">
    <property type="entry name" value="Tetratricopeptide repeat domain"/>
    <property type="match status" value="1"/>
</dbReference>
<keyword evidence="2 4" id="KW-0802">TPR repeat</keyword>
<reference evidence="7 8" key="1">
    <citation type="submission" date="2014-03" db="EMBL/GenBank/DDBJ databases">
        <title>Bradyrhizobium valentinum sp. nov., isolated from effective nodules of Lupinus mariae-josephae, a lupine endemic of basic-lime soils in Eastern Spain.</title>
        <authorList>
            <person name="Duran D."/>
            <person name="Rey L."/>
            <person name="Navarro A."/>
            <person name="Busquets A."/>
            <person name="Imperial J."/>
            <person name="Ruiz-Argueso T."/>
        </authorList>
    </citation>
    <scope>NUCLEOTIDE SEQUENCE [LARGE SCALE GENOMIC DNA]</scope>
    <source>
        <strain evidence="7 8">PAC68</strain>
    </source>
</reference>
<protein>
    <recommendedName>
        <fullName evidence="6">OmpR/PhoB-type domain-containing protein</fullName>
    </recommendedName>
</protein>
<dbReference type="GO" id="GO:0009279">
    <property type="term" value="C:cell outer membrane"/>
    <property type="evidence" value="ECO:0007669"/>
    <property type="project" value="TreeGrafter"/>
</dbReference>
<dbReference type="PROSITE" id="PS50005">
    <property type="entry name" value="TPR"/>
    <property type="match status" value="1"/>
</dbReference>
<evidence type="ECO:0000256" key="2">
    <source>
        <dbReference type="ARBA" id="ARBA00022803"/>
    </source>
</evidence>
<dbReference type="PANTHER" id="PTHR44858:SF1">
    <property type="entry name" value="UDP-N-ACETYLGLUCOSAMINE--PEPTIDE N-ACETYLGLUCOSAMINYLTRANSFERASE SPINDLY-RELATED"/>
    <property type="match status" value="1"/>
</dbReference>
<dbReference type="PANTHER" id="PTHR44858">
    <property type="entry name" value="TETRATRICOPEPTIDE REPEAT PROTEIN 6"/>
    <property type="match status" value="1"/>
</dbReference>
<dbReference type="EMBL" id="LLXZ01000205">
    <property type="protein sequence ID" value="KRQ95736.1"/>
    <property type="molecule type" value="Genomic_DNA"/>
</dbReference>
<dbReference type="SUPFAM" id="SSF46894">
    <property type="entry name" value="C-terminal effector domain of the bipartite response regulators"/>
    <property type="match status" value="1"/>
</dbReference>
<organism evidence="7 8">
    <name type="scientific">Bradyrhizobium jicamae</name>
    <dbReference type="NCBI Taxonomy" id="280332"/>
    <lineage>
        <taxon>Bacteria</taxon>
        <taxon>Pseudomonadati</taxon>
        <taxon>Pseudomonadota</taxon>
        <taxon>Alphaproteobacteria</taxon>
        <taxon>Hyphomicrobiales</taxon>
        <taxon>Nitrobacteraceae</taxon>
        <taxon>Bradyrhizobium</taxon>
    </lineage>
</organism>
<dbReference type="OrthoDB" id="9807521at2"/>
<dbReference type="GO" id="GO:0000160">
    <property type="term" value="P:phosphorelay signal transduction system"/>
    <property type="evidence" value="ECO:0007669"/>
    <property type="project" value="InterPro"/>
</dbReference>
<keyword evidence="1" id="KW-0677">Repeat</keyword>
<dbReference type="GO" id="GO:0003677">
    <property type="term" value="F:DNA binding"/>
    <property type="evidence" value="ECO:0007669"/>
    <property type="project" value="UniProtKB-UniRule"/>
</dbReference>
<evidence type="ECO:0000256" key="3">
    <source>
        <dbReference type="ARBA" id="ARBA00023125"/>
    </source>
</evidence>
<dbReference type="PROSITE" id="PS51755">
    <property type="entry name" value="OMPR_PHOB"/>
    <property type="match status" value="1"/>
</dbReference>
<dbReference type="InterPro" id="IPR019734">
    <property type="entry name" value="TPR_rpt"/>
</dbReference>
<dbReference type="InterPro" id="IPR016032">
    <property type="entry name" value="Sig_transdc_resp-reg_C-effctor"/>
</dbReference>
<keyword evidence="3 5" id="KW-0238">DNA-binding</keyword>
<dbReference type="InterPro" id="IPR001867">
    <property type="entry name" value="OmpR/PhoB-type_DNA-bd"/>
</dbReference>
<dbReference type="AlphaFoldDB" id="A0A0R3KJ09"/>
<keyword evidence="8" id="KW-1185">Reference proteome</keyword>
<gene>
    <name evidence="7" type="ORF">CQ12_03940</name>
</gene>
<comment type="caution">
    <text evidence="7">The sequence shown here is derived from an EMBL/GenBank/DDBJ whole genome shotgun (WGS) entry which is preliminary data.</text>
</comment>
<dbReference type="SUPFAM" id="SSF48452">
    <property type="entry name" value="TPR-like"/>
    <property type="match status" value="1"/>
</dbReference>
<dbReference type="Gene3D" id="1.10.10.10">
    <property type="entry name" value="Winged helix-like DNA-binding domain superfamily/Winged helix DNA-binding domain"/>
    <property type="match status" value="1"/>
</dbReference>
<proteinExistence type="predicted"/>
<evidence type="ECO:0000256" key="4">
    <source>
        <dbReference type="PROSITE-ProRule" id="PRU00339"/>
    </source>
</evidence>
<name>A0A0R3KJ09_9BRAD</name>
<feature type="repeat" description="TPR" evidence="4">
    <location>
        <begin position="389"/>
        <end position="422"/>
    </location>
</feature>
<feature type="domain" description="OmpR/PhoB-type" evidence="6">
    <location>
        <begin position="1"/>
        <end position="98"/>
    </location>
</feature>
<dbReference type="InterPro" id="IPR036388">
    <property type="entry name" value="WH-like_DNA-bd_sf"/>
</dbReference>
<evidence type="ECO:0000256" key="5">
    <source>
        <dbReference type="PROSITE-ProRule" id="PRU01091"/>
    </source>
</evidence>
<dbReference type="Pfam" id="PF00486">
    <property type="entry name" value="Trans_reg_C"/>
    <property type="match status" value="1"/>
</dbReference>
<feature type="DNA-binding region" description="OmpR/PhoB-type" evidence="5">
    <location>
        <begin position="1"/>
        <end position="98"/>
    </location>
</feature>
<dbReference type="InterPro" id="IPR050498">
    <property type="entry name" value="Ycf3"/>
</dbReference>
<evidence type="ECO:0000313" key="8">
    <source>
        <dbReference type="Proteomes" id="UP000050863"/>
    </source>
</evidence>
<dbReference type="GO" id="GO:0046813">
    <property type="term" value="P:receptor-mediated virion attachment to host cell"/>
    <property type="evidence" value="ECO:0007669"/>
    <property type="project" value="TreeGrafter"/>
</dbReference>
<dbReference type="InterPro" id="IPR011990">
    <property type="entry name" value="TPR-like_helical_dom_sf"/>
</dbReference>
<accession>A0A0R3KJ09</accession>
<evidence type="ECO:0000256" key="1">
    <source>
        <dbReference type="ARBA" id="ARBA00022737"/>
    </source>
</evidence>
<sequence>MRYLFEEYTFDIDRRELHRGADLVSVAPQTFDLLDYLIRNRERVVSKDDLIGVIWNGRAVSDAALTTRLNSARIAIGDTGDEQRLIKTLPRKGFRFVGLVRELVEGDGPVTSNGSLPVPTEACGLSDKPSIAVMPFENLSAEREREYFADGLVDDIITALSRFRAFFVIARNSSFAYKGKAVDIKCIGRELGVRYVLEGSVRRSGKQVRINAQLIDAGTGAHLWAERFDGDLGDIFDLQDKIAQQVVGAIAPEVDRAEIERASRTRTGKIDAVTAYYRGSQHIHFPTTPENNDVAEGHFEQAIALDPSFAPAYGGVAICIAWRRANKWPQDIAGDNARVLQLADRLKELGADDALSLTAVGFLLFWFALDQDAGIELMERAIRSNPNFARALHSRGLVRSWQGESDAAIAQLEQSLRLNPHDPFKYNALLGLALAHHSAGRHDKAGEWIDKAVRALPPAHVVGRVQAILCYVGAGRLEDARKLMAEVLLQIPEFRRSTFAAPHFSPKLRAELLEALIKAGLPE</sequence>
<dbReference type="SMART" id="SM00028">
    <property type="entry name" value="TPR"/>
    <property type="match status" value="2"/>
</dbReference>